<dbReference type="EMBL" id="CP051682">
    <property type="protein sequence ID" value="QJD96105.1"/>
    <property type="molecule type" value="Genomic_DNA"/>
</dbReference>
<dbReference type="Proteomes" id="UP000503278">
    <property type="component" value="Chromosome"/>
</dbReference>
<gene>
    <name evidence="1" type="ORF">HH214_09570</name>
</gene>
<dbReference type="KEGG" id="mrob:HH214_09570"/>
<dbReference type="AlphaFoldDB" id="A0A7L5DYM2"/>
<keyword evidence="2" id="KW-1185">Reference proteome</keyword>
<dbReference type="RefSeq" id="WP_169607206.1">
    <property type="nucleotide sequence ID" value="NZ_CP051682.1"/>
</dbReference>
<proteinExistence type="predicted"/>
<sequence length="104" mass="12236">MEAIRPLSAFFEAIERDARISITHIGIYAALLRYWQLHACRNPVEAYSYELMRVAKLSAPTTYHKCIRDLHDFGYIRYEPSFKHNQRSKVFLLLGTSDKQQTEK</sequence>
<evidence type="ECO:0000313" key="2">
    <source>
        <dbReference type="Proteomes" id="UP000503278"/>
    </source>
</evidence>
<protein>
    <recommendedName>
        <fullName evidence="3">Transcriptional regulator</fullName>
    </recommendedName>
</protein>
<name>A0A7L5DYM2_9SPHI</name>
<organism evidence="1 2">
    <name type="scientific">Mucilaginibacter robiniae</name>
    <dbReference type="NCBI Taxonomy" id="2728022"/>
    <lineage>
        <taxon>Bacteria</taxon>
        <taxon>Pseudomonadati</taxon>
        <taxon>Bacteroidota</taxon>
        <taxon>Sphingobacteriia</taxon>
        <taxon>Sphingobacteriales</taxon>
        <taxon>Sphingobacteriaceae</taxon>
        <taxon>Mucilaginibacter</taxon>
    </lineage>
</organism>
<evidence type="ECO:0000313" key="1">
    <source>
        <dbReference type="EMBL" id="QJD96105.1"/>
    </source>
</evidence>
<reference evidence="1 2" key="1">
    <citation type="submission" date="2020-04" db="EMBL/GenBank/DDBJ databases">
        <title>Genome sequencing of novel species.</title>
        <authorList>
            <person name="Heo J."/>
            <person name="Kim S.-J."/>
            <person name="Kim J.-S."/>
            <person name="Hong S.-B."/>
            <person name="Kwon S.-W."/>
        </authorList>
    </citation>
    <scope>NUCLEOTIDE SEQUENCE [LARGE SCALE GENOMIC DNA]</scope>
    <source>
        <strain evidence="1 2">F39-2</strain>
    </source>
</reference>
<evidence type="ECO:0008006" key="3">
    <source>
        <dbReference type="Google" id="ProtNLM"/>
    </source>
</evidence>
<accession>A0A7L5DYM2</accession>